<dbReference type="VEuPathDB" id="VectorBase:SSCA007333"/>
<evidence type="ECO:0000256" key="4">
    <source>
        <dbReference type="ARBA" id="ARBA00023242"/>
    </source>
</evidence>
<proteinExistence type="inferred from homology"/>
<keyword evidence="3 8" id="KW-0647">Proteasome</keyword>
<evidence type="ECO:0000256" key="5">
    <source>
        <dbReference type="ARBA" id="ARBA00024953"/>
    </source>
</evidence>
<evidence type="ECO:0000313" key="13">
    <source>
        <dbReference type="Proteomes" id="UP000616769"/>
    </source>
</evidence>
<evidence type="ECO:0000313" key="10">
    <source>
        <dbReference type="EMBL" id="KPM02567.1"/>
    </source>
</evidence>
<dbReference type="FunFam" id="3.60.20.10:FF:000008">
    <property type="entry name" value="Proteasome subunit beta type-4"/>
    <property type="match status" value="1"/>
</dbReference>
<keyword evidence="12" id="KW-1185">Reference proteome</keyword>
<dbReference type="GO" id="GO:0010498">
    <property type="term" value="P:proteasomal protein catabolic process"/>
    <property type="evidence" value="ECO:0007669"/>
    <property type="project" value="InterPro"/>
</dbReference>
<comment type="function">
    <text evidence="8">Component of the proteasome, a multicatalytic proteinase complex which is characterized by its ability to cleave peptides with Arg, Phe, Tyr, Leu, and Glu adjacent to the leaving group at neutral or slightly basic pH. The proteasome has an ATP-dependent proteolytic activity.</text>
</comment>
<comment type="subunit">
    <text evidence="6">The 26S proteasome consists of a 20S proteasome core and two 19S regulatory subunits. The 20S proteasome core is composed of 28 subunits that are arranged in four stacked rings, resulting in a barrel-shaped structure. The two end rings are each formed by seven alpha subunits, and the two central rings are each formed by seven beta subunits. The catalytic chamber with the active sites is on the inside of the barrel.</text>
</comment>
<comment type="subcellular location">
    <subcellularLocation>
        <location evidence="8">Cytoplasm</location>
    </subcellularLocation>
    <subcellularLocation>
        <location evidence="8">Nucleus</location>
    </subcellularLocation>
</comment>
<comment type="similarity">
    <text evidence="8">Belongs to the peptidase T1B family.</text>
</comment>
<reference evidence="10 13" key="1">
    <citation type="journal article" date="2015" name="Parasit. Vectors">
        <title>Draft genome of the scabies mite.</title>
        <authorList>
            <person name="Rider S.D.Jr."/>
            <person name="Morgan M.S."/>
            <person name="Arlian L.G."/>
        </authorList>
    </citation>
    <scope>NUCLEOTIDE SEQUENCE [LARGE SCALE GENOMIC DNA]</scope>
    <source>
        <strain evidence="10">Arlian Lab</strain>
    </source>
</reference>
<reference evidence="11" key="4">
    <citation type="submission" date="2022-06" db="UniProtKB">
        <authorList>
            <consortium name="EnsemblMetazoa"/>
        </authorList>
    </citation>
    <scope>IDENTIFICATION</scope>
</reference>
<evidence type="ECO:0000256" key="3">
    <source>
        <dbReference type="ARBA" id="ARBA00022942"/>
    </source>
</evidence>
<comment type="subunit">
    <text evidence="1">The 26S proteasome consists of a 20S proteasome core and two 19S regulatory subunits. The 20S proteasome core is a barrel-shaped complex made of 28 subunits that are arranged in four stacked rings. The two outer rings are each formed by seven alpha subunits, and the two inner rings are formed by seven beta subunits. The proteolytic activity is exerted by three beta-subunits PSMB5, PSMB6 and PSMB7.</text>
</comment>
<dbReference type="Pfam" id="PF00227">
    <property type="entry name" value="Proteasome"/>
    <property type="match status" value="1"/>
</dbReference>
<evidence type="ECO:0000313" key="9">
    <source>
        <dbReference type="EMBL" id="KAF7490559.1"/>
    </source>
</evidence>
<reference evidence="9" key="3">
    <citation type="submission" date="2020-01" db="EMBL/GenBank/DDBJ databases">
        <authorList>
            <person name="Korhonen P.K.K."/>
            <person name="Guangxu M.G."/>
            <person name="Wang T.W."/>
            <person name="Stroehlein A.J.S."/>
            <person name="Young N.D."/>
            <person name="Ang C.-S.A."/>
            <person name="Fernando D.W.F."/>
            <person name="Lu H.L."/>
            <person name="Taylor S.T."/>
            <person name="Ehtesham M.E.M."/>
            <person name="Najaraj S.H.N."/>
            <person name="Harsha G.H.G."/>
            <person name="Madugundu A.M."/>
            <person name="Renuse S.R."/>
            <person name="Holt D.H."/>
            <person name="Pandey A.P."/>
            <person name="Papenfuss A.P."/>
            <person name="Gasser R.B.G."/>
            <person name="Fischer K.F."/>
        </authorList>
    </citation>
    <scope>NUCLEOTIDE SEQUENCE</scope>
    <source>
        <strain evidence="9">SSS_KF_BRIS2020</strain>
    </source>
</reference>
<dbReference type="InterPro" id="IPR023333">
    <property type="entry name" value="Proteasome_suB-type"/>
</dbReference>
<dbReference type="InterPro" id="IPR029055">
    <property type="entry name" value="Ntn_hydrolases_N"/>
</dbReference>
<dbReference type="PANTHER" id="PTHR32194:SF2">
    <property type="entry name" value="PROTEASOME SUBUNIT BETA TYPE-1"/>
    <property type="match status" value="1"/>
</dbReference>
<dbReference type="PROSITE" id="PS00854">
    <property type="entry name" value="PROTEASOME_BETA_1"/>
    <property type="match status" value="1"/>
</dbReference>
<keyword evidence="2 8" id="KW-0963">Cytoplasm</keyword>
<dbReference type="Gene3D" id="3.60.20.10">
    <property type="entry name" value="Glutamine Phosphoribosylpyrophosphate, subunit 1, domain 1"/>
    <property type="match status" value="1"/>
</dbReference>
<dbReference type="EMBL" id="WVUK01000062">
    <property type="protein sequence ID" value="KAF7490559.1"/>
    <property type="molecule type" value="Genomic_DNA"/>
</dbReference>
<accession>A0A131ZV17</accession>
<dbReference type="Proteomes" id="UP000616769">
    <property type="component" value="Unassembled WGS sequence"/>
</dbReference>
<dbReference type="PROSITE" id="PS51476">
    <property type="entry name" value="PROTEASOME_BETA_2"/>
    <property type="match status" value="1"/>
</dbReference>
<evidence type="ECO:0000313" key="12">
    <source>
        <dbReference type="Proteomes" id="UP000070412"/>
    </source>
</evidence>
<comment type="subunit">
    <text evidence="8">Component of the proteasome complex.</text>
</comment>
<dbReference type="EMBL" id="JXLN01002204">
    <property type="protein sequence ID" value="KPM02567.1"/>
    <property type="molecule type" value="Genomic_DNA"/>
</dbReference>
<evidence type="ECO:0000256" key="1">
    <source>
        <dbReference type="ARBA" id="ARBA00011656"/>
    </source>
</evidence>
<dbReference type="SUPFAM" id="SSF56235">
    <property type="entry name" value="N-terminal nucleophile aminohydrolases (Ntn hydrolases)"/>
    <property type="match status" value="1"/>
</dbReference>
<organism evidence="10 13">
    <name type="scientific">Sarcoptes scabiei</name>
    <name type="common">Itch mite</name>
    <name type="synonym">Acarus scabiei</name>
    <dbReference type="NCBI Taxonomy" id="52283"/>
    <lineage>
        <taxon>Eukaryota</taxon>
        <taxon>Metazoa</taxon>
        <taxon>Ecdysozoa</taxon>
        <taxon>Arthropoda</taxon>
        <taxon>Chelicerata</taxon>
        <taxon>Arachnida</taxon>
        <taxon>Acari</taxon>
        <taxon>Acariformes</taxon>
        <taxon>Sarcoptiformes</taxon>
        <taxon>Astigmata</taxon>
        <taxon>Psoroptidia</taxon>
        <taxon>Sarcoptoidea</taxon>
        <taxon>Sarcoptidae</taxon>
        <taxon>Sarcoptinae</taxon>
        <taxon>Sarcoptes</taxon>
    </lineage>
</organism>
<dbReference type="EnsemblMetazoa" id="SSS_3124s_mrna">
    <property type="protein sequence ID" value="KAF7490559.1"/>
    <property type="gene ID" value="SSS_3124"/>
</dbReference>
<dbReference type="OMA" id="MKRDHDK"/>
<dbReference type="Proteomes" id="UP000070412">
    <property type="component" value="Unassembled WGS sequence"/>
</dbReference>
<dbReference type="GO" id="GO:0005737">
    <property type="term" value="C:cytoplasm"/>
    <property type="evidence" value="ECO:0007669"/>
    <property type="project" value="UniProtKB-SubCell"/>
</dbReference>
<reference evidence="12" key="2">
    <citation type="journal article" date="2020" name="PLoS Negl. Trop. Dis.">
        <title>High-quality nuclear genome for Sarcoptes scabiei-A critical resource for a neglected parasite.</title>
        <authorList>
            <person name="Korhonen P.K."/>
            <person name="Gasser R.B."/>
            <person name="Ma G."/>
            <person name="Wang T."/>
            <person name="Stroehlein A.J."/>
            <person name="Young N.D."/>
            <person name="Ang C.S."/>
            <person name="Fernando D.D."/>
            <person name="Lu H.C."/>
            <person name="Taylor S."/>
            <person name="Reynolds S.L."/>
            <person name="Mofiz E."/>
            <person name="Najaraj S.H."/>
            <person name="Gowda H."/>
            <person name="Madugundu A."/>
            <person name="Renuse S."/>
            <person name="Holt D."/>
            <person name="Pandey A."/>
            <person name="Papenfuss A.T."/>
            <person name="Fischer K."/>
        </authorList>
    </citation>
    <scope>NUCLEOTIDE SEQUENCE [LARGE SCALE GENOMIC DNA]</scope>
</reference>
<comment type="function">
    <text evidence="7">Non-catalytic component of the 20S core proteasome complex involved in the proteolytic degradation of most intracellular proteins. This complex plays numerous essential roles within the cell by associating with different regulatory particles. Associated with two 19S regulatory particles, forms the 26S proteasome and thus participates in the ATP-dependent degradation of ubiquitinated proteins. The 26S proteasome plays a key role in the maintenance of protein homeostasis by removing misfolded or damaged proteins that could impair cellular functions, and by removing proteins whose functions are no longer required. Associated with the PA200 or PA28, the 20S proteasome mediates ubiquitin-independent protein degradation. This type of proteolysis is required in several pathways including spermatogenesis (20S-PA200 complex) or generation of a subset of MHC class I-presented antigenic peptides (20S-PA28 complex).</text>
</comment>
<gene>
    <name evidence="10" type="ORF">QR98_0009820</name>
    <name evidence="9" type="ORF">SSS_3124</name>
</gene>
<evidence type="ECO:0000256" key="7">
    <source>
        <dbReference type="ARBA" id="ARBA00049625"/>
    </source>
</evidence>
<keyword evidence="4 8" id="KW-0539">Nucleus</keyword>
<dbReference type="PANTHER" id="PTHR32194">
    <property type="entry name" value="METALLOPROTEASE TLDD"/>
    <property type="match status" value="1"/>
</dbReference>
<dbReference type="InterPro" id="IPR016050">
    <property type="entry name" value="Proteasome_bsu_CS"/>
</dbReference>
<dbReference type="InterPro" id="IPR035206">
    <property type="entry name" value="Proteasome_beta2"/>
</dbReference>
<evidence type="ECO:0000313" key="11">
    <source>
        <dbReference type="EnsemblMetazoa" id="KAF7490559.1"/>
    </source>
</evidence>
<dbReference type="CDD" id="cd03758">
    <property type="entry name" value="proteasome_beta_type_2"/>
    <property type="match status" value="1"/>
</dbReference>
<protein>
    <recommendedName>
        <fullName evidence="8">Proteasome subunit beta</fullName>
    </recommendedName>
</protein>
<comment type="function">
    <text evidence="5">Non-catalytic component of the proteasome, a multicatalytic proteinase complex which is characterized by its ability to cleave peptides with Arg, Phe, Tyr, Leu, and Glu adjacent to the leaving group at neutral or slightly basic pH. The proteasome has an ATP-dependent proteolytic activity.</text>
</comment>
<evidence type="ECO:0000256" key="2">
    <source>
        <dbReference type="ARBA" id="ARBA00022490"/>
    </source>
</evidence>
<dbReference type="AlphaFoldDB" id="A0A131ZV17"/>
<evidence type="ECO:0000256" key="8">
    <source>
        <dbReference type="RuleBase" id="RU004203"/>
    </source>
</evidence>
<evidence type="ECO:0000256" key="6">
    <source>
        <dbReference type="ARBA" id="ARBA00026071"/>
    </source>
</evidence>
<name>A0A131ZV17_SARSC</name>
<dbReference type="OrthoDB" id="268428at2759"/>
<dbReference type="InterPro" id="IPR001353">
    <property type="entry name" value="Proteasome_sua/b"/>
</dbReference>
<sequence length="218" mass="24783">MEALIGIQFKDFVLLAADRMNMFSIIVVKHDVDKIHRLHDHLLMAVSGEPGDSIQFAEYISKNIKLYRMRNGFDLSPASAAHFTQRNLANYLRSRTPYHVNLLIGGYNTRTQEPSLYHMDYLATSVQVPFGVHGYGGSFVLGLLDRIYKADCSVEEGIEMMKKCIAEIQKRLVINLPAFKLCMIDKNGHKDLPDISVEPIKIGDRFESRDQQVSPMVH</sequence>
<dbReference type="GO" id="GO:0005634">
    <property type="term" value="C:nucleus"/>
    <property type="evidence" value="ECO:0007669"/>
    <property type="project" value="UniProtKB-SubCell"/>
</dbReference>
<dbReference type="GO" id="GO:0005839">
    <property type="term" value="C:proteasome core complex"/>
    <property type="evidence" value="ECO:0007669"/>
    <property type="project" value="InterPro"/>
</dbReference>